<dbReference type="PROSITE" id="PS50939">
    <property type="entry name" value="CYTOCHROME_B561"/>
    <property type="match status" value="1"/>
</dbReference>
<dbReference type="CDD" id="cd08760">
    <property type="entry name" value="Cyt_b561_FRRS1_like"/>
    <property type="match status" value="1"/>
</dbReference>
<feature type="transmembrane region" description="Helical" evidence="8">
    <location>
        <begin position="356"/>
        <end position="375"/>
    </location>
</feature>
<proteinExistence type="predicted"/>
<evidence type="ECO:0000256" key="1">
    <source>
        <dbReference type="ARBA" id="ARBA00004370"/>
    </source>
</evidence>
<organism evidence="12 13">
    <name type="scientific">Cyclostephanos tholiformis</name>
    <dbReference type="NCBI Taxonomy" id="382380"/>
    <lineage>
        <taxon>Eukaryota</taxon>
        <taxon>Sar</taxon>
        <taxon>Stramenopiles</taxon>
        <taxon>Ochrophyta</taxon>
        <taxon>Bacillariophyta</taxon>
        <taxon>Coscinodiscophyceae</taxon>
        <taxon>Thalassiosirophycidae</taxon>
        <taxon>Stephanodiscales</taxon>
        <taxon>Stephanodiscaceae</taxon>
        <taxon>Cyclostephanos</taxon>
    </lineage>
</organism>
<feature type="transmembrane region" description="Helical" evidence="8">
    <location>
        <begin position="242"/>
        <end position="263"/>
    </location>
</feature>
<feature type="signal peptide" evidence="9">
    <location>
        <begin position="1"/>
        <end position="24"/>
    </location>
</feature>
<gene>
    <name evidence="12" type="ORF">ACHAXA_004424</name>
</gene>
<name>A0ABD3SC02_9STRA</name>
<accession>A0ABD3SC02</accession>
<dbReference type="Pfam" id="PF03188">
    <property type="entry name" value="Cytochrom_B561"/>
    <property type="match status" value="1"/>
</dbReference>
<feature type="domain" description="Cytochrome b561" evidence="11">
    <location>
        <begin position="167"/>
        <end position="374"/>
    </location>
</feature>
<dbReference type="AlphaFoldDB" id="A0ABD3SC02"/>
<keyword evidence="7 8" id="KW-0472">Membrane</keyword>
<comment type="subcellular location">
    <subcellularLocation>
        <location evidence="1">Membrane</location>
    </subcellularLocation>
</comment>
<evidence type="ECO:0000256" key="3">
    <source>
        <dbReference type="ARBA" id="ARBA00022692"/>
    </source>
</evidence>
<protein>
    <recommendedName>
        <fullName evidence="14">Cytochrome b561 domain-containing protein</fullName>
    </recommendedName>
</protein>
<evidence type="ECO:0000259" key="10">
    <source>
        <dbReference type="PROSITE" id="PS50836"/>
    </source>
</evidence>
<dbReference type="EMBL" id="JALLPB020000078">
    <property type="protein sequence ID" value="KAL3821936.1"/>
    <property type="molecule type" value="Genomic_DNA"/>
</dbReference>
<keyword evidence="13" id="KW-1185">Reference proteome</keyword>
<feature type="chain" id="PRO_5044836222" description="Cytochrome b561 domain-containing protein" evidence="9">
    <location>
        <begin position="25"/>
        <end position="417"/>
    </location>
</feature>
<evidence type="ECO:0008006" key="14">
    <source>
        <dbReference type="Google" id="ProtNLM"/>
    </source>
</evidence>
<evidence type="ECO:0000256" key="5">
    <source>
        <dbReference type="ARBA" id="ARBA00022982"/>
    </source>
</evidence>
<feature type="transmembrane region" description="Helical" evidence="8">
    <location>
        <begin position="319"/>
        <end position="344"/>
    </location>
</feature>
<evidence type="ECO:0000256" key="8">
    <source>
        <dbReference type="SAM" id="Phobius"/>
    </source>
</evidence>
<feature type="transmembrane region" description="Helical" evidence="8">
    <location>
        <begin position="278"/>
        <end position="298"/>
    </location>
</feature>
<sequence length="417" mass="45513">MYAHPSKAVPLLLAACIYSTSTFAETSTADSKDCTKEMCESQLSDDFLLKYKINVPSDTTLELCDKCTISMEAIYDGEAWLSIAVGTDGLMIGSEAVIGIPGGVPLKYDLSSKSVEGIVQMPDSAQTLTDASVEVIDGQTVMKFTKIMKEADEKEITTDANVFLWAHGTSDALGYHPGRSSFDLNLSSGSATEVSIPDMSAWLAHGIMAFLAWGVLVPFAVNSSLFRDLLPTRLPWFNLHRAFNSTAFALLVACFSVAVSYTAKEGAGHFKNSHQRMGLFMTTATVLQVLGGVFRPKLPIPDSGEERTMFRKVWERKHSLFGAALLACGFWEMNEGIQLFSIKYSVSENTESKVCIAYWVWIGIISATVILGVWYSKIRKKKPSDLKYVPPAVEGTDSGVVIPKMLADVEVDADGQE</sequence>
<keyword evidence="5" id="KW-0249">Electron transport</keyword>
<feature type="domain" description="DOMON" evidence="10">
    <location>
        <begin position="45"/>
        <end position="168"/>
    </location>
</feature>
<evidence type="ECO:0000256" key="2">
    <source>
        <dbReference type="ARBA" id="ARBA00022448"/>
    </source>
</evidence>
<keyword evidence="6 8" id="KW-1133">Transmembrane helix</keyword>
<dbReference type="InterPro" id="IPR005018">
    <property type="entry name" value="DOMON_domain"/>
</dbReference>
<comment type="caution">
    <text evidence="12">The sequence shown here is derived from an EMBL/GenBank/DDBJ whole genome shotgun (WGS) entry which is preliminary data.</text>
</comment>
<dbReference type="PANTHER" id="PTHR23130">
    <property type="entry name" value="CYTOCHROME B561 AND DOMON DOMAIN-CONTAINING PROTEIN"/>
    <property type="match status" value="1"/>
</dbReference>
<dbReference type="PANTHER" id="PTHR23130:SF171">
    <property type="entry name" value="OS01G0895300 PROTEIN"/>
    <property type="match status" value="1"/>
</dbReference>
<keyword evidence="4 9" id="KW-0732">Signal</keyword>
<feature type="transmembrane region" description="Helical" evidence="8">
    <location>
        <begin position="202"/>
        <end position="221"/>
    </location>
</feature>
<dbReference type="Proteomes" id="UP001530377">
    <property type="component" value="Unassembled WGS sequence"/>
</dbReference>
<dbReference type="PROSITE" id="PS50836">
    <property type="entry name" value="DOMON"/>
    <property type="match status" value="1"/>
</dbReference>
<dbReference type="InterPro" id="IPR006593">
    <property type="entry name" value="Cyt_b561/ferric_Rdtase_TM"/>
</dbReference>
<evidence type="ECO:0000313" key="12">
    <source>
        <dbReference type="EMBL" id="KAL3821936.1"/>
    </source>
</evidence>
<keyword evidence="2" id="KW-0813">Transport</keyword>
<evidence type="ECO:0000313" key="13">
    <source>
        <dbReference type="Proteomes" id="UP001530377"/>
    </source>
</evidence>
<dbReference type="GO" id="GO:0016020">
    <property type="term" value="C:membrane"/>
    <property type="evidence" value="ECO:0007669"/>
    <property type="project" value="UniProtKB-SubCell"/>
</dbReference>
<evidence type="ECO:0000259" key="11">
    <source>
        <dbReference type="PROSITE" id="PS50939"/>
    </source>
</evidence>
<dbReference type="SMART" id="SM00665">
    <property type="entry name" value="B561"/>
    <property type="match status" value="1"/>
</dbReference>
<dbReference type="CDD" id="cd09631">
    <property type="entry name" value="DOMON_DOH"/>
    <property type="match status" value="1"/>
</dbReference>
<keyword evidence="3 8" id="KW-0812">Transmembrane</keyword>
<evidence type="ECO:0000256" key="6">
    <source>
        <dbReference type="ARBA" id="ARBA00022989"/>
    </source>
</evidence>
<reference evidence="12 13" key="1">
    <citation type="submission" date="2024-10" db="EMBL/GenBank/DDBJ databases">
        <title>Updated reference genomes for cyclostephanoid diatoms.</title>
        <authorList>
            <person name="Roberts W.R."/>
            <person name="Alverson A.J."/>
        </authorList>
    </citation>
    <scope>NUCLEOTIDE SEQUENCE [LARGE SCALE GENOMIC DNA]</scope>
    <source>
        <strain evidence="12 13">AJA228-03</strain>
    </source>
</reference>
<evidence type="ECO:0000256" key="7">
    <source>
        <dbReference type="ARBA" id="ARBA00023136"/>
    </source>
</evidence>
<evidence type="ECO:0000256" key="9">
    <source>
        <dbReference type="SAM" id="SignalP"/>
    </source>
</evidence>
<dbReference type="InterPro" id="IPR045266">
    <property type="entry name" value="DOH_DOMON"/>
</dbReference>
<dbReference type="Gene3D" id="1.20.120.1770">
    <property type="match status" value="1"/>
</dbReference>
<evidence type="ECO:0000256" key="4">
    <source>
        <dbReference type="ARBA" id="ARBA00022729"/>
    </source>
</evidence>